<proteinExistence type="predicted"/>
<feature type="transmembrane region" description="Helical" evidence="1">
    <location>
        <begin position="6"/>
        <end position="33"/>
    </location>
</feature>
<reference evidence="2" key="1">
    <citation type="submission" date="2020-07" db="EMBL/GenBank/DDBJ databases">
        <title>Huge and variable diversity of episymbiotic CPR bacteria and DPANN archaea in groundwater ecosystems.</title>
        <authorList>
            <person name="He C.Y."/>
            <person name="Keren R."/>
            <person name="Whittaker M."/>
            <person name="Farag I.F."/>
            <person name="Doudna J."/>
            <person name="Cate J.H.D."/>
            <person name="Banfield J.F."/>
        </authorList>
    </citation>
    <scope>NUCLEOTIDE SEQUENCE</scope>
    <source>
        <strain evidence="2">NC_groundwater_1664_Pr3_B-0.1um_52_9</strain>
    </source>
</reference>
<dbReference type="Proteomes" id="UP000807825">
    <property type="component" value="Unassembled WGS sequence"/>
</dbReference>
<keyword evidence="1" id="KW-1133">Transmembrane helix</keyword>
<dbReference type="EMBL" id="JACRDE010000633">
    <property type="protein sequence ID" value="MBI5252655.1"/>
    <property type="molecule type" value="Genomic_DNA"/>
</dbReference>
<evidence type="ECO:0000313" key="3">
    <source>
        <dbReference type="Proteomes" id="UP000807825"/>
    </source>
</evidence>
<sequence length="245" mass="27316">METTEPTGILFGIACVLLFAVSFLAGDIAGIIIERQSARKWRHAAEQMGFVFDGRKRRSHSLSEFFLPKLIFPGAEETAFSFGQVMKSISGRVQGLELAINDLTVWDYHTRGPVIYRAVVCTIGGDGINLPGPIGLVKIRGVLFYGFNLDKSLKEYTFPNEGKFSASYAVFARKGSPPWTFTPELRSFCTEHRHEIDCLSINEKDIVLVWTDKSPERFPQLVDLAFGIASRLLESVPPVTVHKDS</sequence>
<evidence type="ECO:0000313" key="2">
    <source>
        <dbReference type="EMBL" id="MBI5252655.1"/>
    </source>
</evidence>
<accession>A0A9D6V8Q5</accession>
<protein>
    <submittedName>
        <fullName evidence="2">Uncharacterized protein</fullName>
    </submittedName>
</protein>
<comment type="caution">
    <text evidence="2">The sequence shown here is derived from an EMBL/GenBank/DDBJ whole genome shotgun (WGS) entry which is preliminary data.</text>
</comment>
<dbReference type="AlphaFoldDB" id="A0A9D6V8Q5"/>
<gene>
    <name evidence="2" type="ORF">HY912_24430</name>
</gene>
<keyword evidence="1" id="KW-0812">Transmembrane</keyword>
<keyword evidence="1" id="KW-0472">Membrane</keyword>
<name>A0A9D6V8Q5_9BACT</name>
<organism evidence="2 3">
    <name type="scientific">Desulfomonile tiedjei</name>
    <dbReference type="NCBI Taxonomy" id="2358"/>
    <lineage>
        <taxon>Bacteria</taxon>
        <taxon>Pseudomonadati</taxon>
        <taxon>Thermodesulfobacteriota</taxon>
        <taxon>Desulfomonilia</taxon>
        <taxon>Desulfomonilales</taxon>
        <taxon>Desulfomonilaceae</taxon>
        <taxon>Desulfomonile</taxon>
    </lineage>
</organism>
<evidence type="ECO:0000256" key="1">
    <source>
        <dbReference type="SAM" id="Phobius"/>
    </source>
</evidence>